<dbReference type="Proteomes" id="UP000554342">
    <property type="component" value="Unassembled WGS sequence"/>
</dbReference>
<feature type="signal peptide" evidence="1">
    <location>
        <begin position="1"/>
        <end position="20"/>
    </location>
</feature>
<evidence type="ECO:0000313" key="3">
    <source>
        <dbReference type="Proteomes" id="UP000554342"/>
    </source>
</evidence>
<comment type="caution">
    <text evidence="2">The sequence shown here is derived from an EMBL/GenBank/DDBJ whole genome shotgun (WGS) entry which is preliminary data.</text>
</comment>
<name>A0A840YVH8_9SPHN</name>
<protein>
    <recommendedName>
        <fullName evidence="4">Outer membrane beta-barrel porin/alpha-amylase</fullName>
    </recommendedName>
</protein>
<evidence type="ECO:0008006" key="4">
    <source>
        <dbReference type="Google" id="ProtNLM"/>
    </source>
</evidence>
<feature type="chain" id="PRO_5032382875" description="Outer membrane beta-barrel porin/alpha-amylase" evidence="1">
    <location>
        <begin position="21"/>
        <end position="274"/>
    </location>
</feature>
<dbReference type="RefSeq" id="WP_184001308.1">
    <property type="nucleotide sequence ID" value="NZ_BAABIF010000004.1"/>
</dbReference>
<evidence type="ECO:0000313" key="2">
    <source>
        <dbReference type="EMBL" id="MBB5717560.1"/>
    </source>
</evidence>
<organism evidence="2 3">
    <name type="scientific">Stakelama sediminis</name>
    <dbReference type="NCBI Taxonomy" id="463200"/>
    <lineage>
        <taxon>Bacteria</taxon>
        <taxon>Pseudomonadati</taxon>
        <taxon>Pseudomonadota</taxon>
        <taxon>Alphaproteobacteria</taxon>
        <taxon>Sphingomonadales</taxon>
        <taxon>Sphingomonadaceae</taxon>
        <taxon>Stakelama</taxon>
    </lineage>
</organism>
<reference evidence="2 3" key="1">
    <citation type="submission" date="2020-08" db="EMBL/GenBank/DDBJ databases">
        <title>Genomic Encyclopedia of Type Strains, Phase IV (KMG-IV): sequencing the most valuable type-strain genomes for metagenomic binning, comparative biology and taxonomic classification.</title>
        <authorList>
            <person name="Goeker M."/>
        </authorList>
    </citation>
    <scope>NUCLEOTIDE SEQUENCE [LARGE SCALE GENOMIC DNA]</scope>
    <source>
        <strain evidence="2 3">DSM 27203</strain>
    </source>
</reference>
<evidence type="ECO:0000256" key="1">
    <source>
        <dbReference type="SAM" id="SignalP"/>
    </source>
</evidence>
<keyword evidence="1" id="KW-0732">Signal</keyword>
<accession>A0A840YVH8</accession>
<dbReference type="EMBL" id="JACIJI010000001">
    <property type="protein sequence ID" value="MBB5717560.1"/>
    <property type="molecule type" value="Genomic_DNA"/>
</dbReference>
<sequence>MRFLPILFAATLIPAVPALAQQRTTQSSADDAHLQVGTGVDYQSGYYQTGQKVELVSVVNTARLQKGRVILTASLPWLSLNAPGYVVASGGGAGGLFGLPVLSSPTSNTTTTERVHREGLGDLRLGAGYVLPVHAVDITAYGQVKLPTASVSKQLGTGKTDFAVGAQVSKRVGGVTPFANVSYTMPGKPDAYPLRDSLSVQAGLSTKLGKHVAGQISYAYAQGISPQLPDQQQVATRLDVGVGKHLQVGVYGSAGVTPTAPDVGAGLQLGWSVF</sequence>
<dbReference type="AlphaFoldDB" id="A0A840YVH8"/>
<gene>
    <name evidence="2" type="ORF">FHR23_000467</name>
</gene>
<proteinExistence type="predicted"/>
<keyword evidence="3" id="KW-1185">Reference proteome</keyword>